<evidence type="ECO:0000313" key="2">
    <source>
        <dbReference type="EMBL" id="PZW26632.1"/>
    </source>
</evidence>
<feature type="region of interest" description="Disordered" evidence="1">
    <location>
        <begin position="202"/>
        <end position="223"/>
    </location>
</feature>
<dbReference type="AlphaFoldDB" id="A0A326UCT0"/>
<comment type="caution">
    <text evidence="2">The sequence shown here is derived from an EMBL/GenBank/DDBJ whole genome shotgun (WGS) entry which is preliminary data.</text>
</comment>
<reference evidence="2 3" key="1">
    <citation type="submission" date="2018-06" db="EMBL/GenBank/DDBJ databases">
        <title>Genomic Encyclopedia of Archaeal and Bacterial Type Strains, Phase II (KMG-II): from individual species to whole genera.</title>
        <authorList>
            <person name="Goeker M."/>
        </authorList>
    </citation>
    <scope>NUCLEOTIDE SEQUENCE [LARGE SCALE GENOMIC DNA]</scope>
    <source>
        <strain evidence="2 3">ATCC BAA-1881</strain>
    </source>
</reference>
<keyword evidence="3" id="KW-1185">Reference proteome</keyword>
<sequence>MNMRVEKPEGGKDYIWLRYATEFIVEGRKQSVEMGIPVPLGATAEAREQLFREAEEGMEQLIAHVEQRLPLFLQEKQTAPAIPARASRAIQSQPPAAKPASEAAPQTVQLPAAEPEKPMPPRPERRATTPPSPRSSSGISMPTVAAGPSEGVANMSLPEFLHVAQEELNLKPRDILNLLGLRTLQGVNYRQALQQLRMVQAHKNGENSAGRQAEPERRQSAPQARILREQGAEEIAIEQKKTEALERPSAPLRFAEETEPEEEEEIFFDEEEDEPYSEDEEEEEIGPPPATSDPVERAHYRLRRLRAVRGREAPSADRWRAFQNLILSSLSEQQVMTLVRGVWSVDSPRKLKAEQCEELISWAKEDNFPAEAEALIQLLEEEHYARGNW</sequence>
<feature type="compositionally biased region" description="Low complexity" evidence="1">
    <location>
        <begin position="83"/>
        <end position="106"/>
    </location>
</feature>
<name>A0A326UCT0_THEHA</name>
<feature type="region of interest" description="Disordered" evidence="1">
    <location>
        <begin position="83"/>
        <end position="147"/>
    </location>
</feature>
<feature type="compositionally biased region" description="Basic and acidic residues" evidence="1">
    <location>
        <begin position="114"/>
        <end position="127"/>
    </location>
</feature>
<protein>
    <submittedName>
        <fullName evidence="2">Uncharacterized protein</fullName>
    </submittedName>
</protein>
<feature type="compositionally biased region" description="Acidic residues" evidence="1">
    <location>
        <begin position="257"/>
        <end position="285"/>
    </location>
</feature>
<dbReference type="Proteomes" id="UP000248806">
    <property type="component" value="Unassembled WGS sequence"/>
</dbReference>
<dbReference type="EMBL" id="QKUF01000014">
    <property type="protein sequence ID" value="PZW26632.1"/>
    <property type="molecule type" value="Genomic_DNA"/>
</dbReference>
<organism evidence="2 3">
    <name type="scientific">Thermosporothrix hazakensis</name>
    <dbReference type="NCBI Taxonomy" id="644383"/>
    <lineage>
        <taxon>Bacteria</taxon>
        <taxon>Bacillati</taxon>
        <taxon>Chloroflexota</taxon>
        <taxon>Ktedonobacteria</taxon>
        <taxon>Ktedonobacterales</taxon>
        <taxon>Thermosporotrichaceae</taxon>
        <taxon>Thermosporothrix</taxon>
    </lineage>
</organism>
<feature type="region of interest" description="Disordered" evidence="1">
    <location>
        <begin position="239"/>
        <end position="294"/>
    </location>
</feature>
<accession>A0A326UCT0</accession>
<evidence type="ECO:0000313" key="3">
    <source>
        <dbReference type="Proteomes" id="UP000248806"/>
    </source>
</evidence>
<feature type="compositionally biased region" description="Low complexity" evidence="1">
    <location>
        <begin position="134"/>
        <end position="143"/>
    </location>
</feature>
<evidence type="ECO:0000256" key="1">
    <source>
        <dbReference type="SAM" id="MobiDB-lite"/>
    </source>
</evidence>
<gene>
    <name evidence="2" type="ORF">EI42_03784</name>
</gene>
<dbReference type="RefSeq" id="WP_111324137.1">
    <property type="nucleotide sequence ID" value="NZ_BIFX01000001.1"/>
</dbReference>
<dbReference type="OrthoDB" id="152372at2"/>
<proteinExistence type="predicted"/>